<name>A0A4Q9ML73_9APHY</name>
<reference evidence="1" key="1">
    <citation type="submission" date="2019-01" db="EMBL/GenBank/DDBJ databases">
        <title>Draft genome sequences of three monokaryotic isolates of the white-rot basidiomycete fungus Dichomitus squalens.</title>
        <authorList>
            <consortium name="DOE Joint Genome Institute"/>
            <person name="Lopez S.C."/>
            <person name="Andreopoulos B."/>
            <person name="Pangilinan J."/>
            <person name="Lipzen A."/>
            <person name="Riley R."/>
            <person name="Ahrendt S."/>
            <person name="Ng V."/>
            <person name="Barry K."/>
            <person name="Daum C."/>
            <person name="Grigoriev I.V."/>
            <person name="Hilden K.S."/>
            <person name="Makela M.R."/>
            <person name="de Vries R.P."/>
        </authorList>
    </citation>
    <scope>NUCLEOTIDE SEQUENCE [LARGE SCALE GENOMIC DNA]</scope>
    <source>
        <strain evidence="1">OM18370.1</strain>
    </source>
</reference>
<gene>
    <name evidence="1" type="ORF">BD311DRAFT_758513</name>
</gene>
<protein>
    <submittedName>
        <fullName evidence="1">Uncharacterized protein</fullName>
    </submittedName>
</protein>
<organism evidence="1">
    <name type="scientific">Dichomitus squalens</name>
    <dbReference type="NCBI Taxonomy" id="114155"/>
    <lineage>
        <taxon>Eukaryota</taxon>
        <taxon>Fungi</taxon>
        <taxon>Dikarya</taxon>
        <taxon>Basidiomycota</taxon>
        <taxon>Agaricomycotina</taxon>
        <taxon>Agaricomycetes</taxon>
        <taxon>Polyporales</taxon>
        <taxon>Polyporaceae</taxon>
        <taxon>Dichomitus</taxon>
    </lineage>
</organism>
<dbReference type="Proteomes" id="UP000292957">
    <property type="component" value="Unassembled WGS sequence"/>
</dbReference>
<dbReference type="EMBL" id="ML143422">
    <property type="protein sequence ID" value="TBU28370.1"/>
    <property type="molecule type" value="Genomic_DNA"/>
</dbReference>
<proteinExistence type="predicted"/>
<dbReference type="AlphaFoldDB" id="A0A4Q9ML73"/>
<sequence>MVHRRASLPNNTSLSLLCATRSHYLLVWSSAITGSVVCSPVRRSLGLSKDSTAAAVVCFRKSSQKEVPHTSRLQHT</sequence>
<accession>A0A4Q9ML73</accession>
<evidence type="ECO:0000313" key="1">
    <source>
        <dbReference type="EMBL" id="TBU28370.1"/>
    </source>
</evidence>